<dbReference type="GO" id="GO:0003676">
    <property type="term" value="F:nucleic acid binding"/>
    <property type="evidence" value="ECO:0007669"/>
    <property type="project" value="InterPro"/>
</dbReference>
<dbReference type="OrthoDB" id="9802795at2"/>
<dbReference type="InterPro" id="IPR020579">
    <property type="entry name" value="Exonuc_VII_lsu_C"/>
</dbReference>
<feature type="domain" description="Exonuclease VII large subunit C-terminal" evidence="6">
    <location>
        <begin position="138"/>
        <end position="357"/>
    </location>
</feature>
<dbReference type="GO" id="GO:0008855">
    <property type="term" value="F:exodeoxyribonuclease VII activity"/>
    <property type="evidence" value="ECO:0007669"/>
    <property type="project" value="UniProtKB-UniRule"/>
</dbReference>
<name>F4L3H1_HALH1</name>
<evidence type="ECO:0000256" key="5">
    <source>
        <dbReference type="RuleBase" id="RU004355"/>
    </source>
</evidence>
<dbReference type="PANTHER" id="PTHR30008:SF0">
    <property type="entry name" value="EXODEOXYRIBONUCLEASE 7 LARGE SUBUNIT"/>
    <property type="match status" value="1"/>
</dbReference>
<comment type="similarity">
    <text evidence="5">Belongs to the XseA family.</text>
</comment>
<dbReference type="HOGENOM" id="CLU_023625_4_2_10"/>
<keyword evidence="4 5" id="KW-0269">Exonuclease</keyword>
<dbReference type="NCBIfam" id="TIGR00237">
    <property type="entry name" value="xseA"/>
    <property type="match status" value="1"/>
</dbReference>
<dbReference type="RefSeq" id="WP_013767483.1">
    <property type="nucleotide sequence ID" value="NC_015510.1"/>
</dbReference>
<evidence type="ECO:0000256" key="1">
    <source>
        <dbReference type="ARBA" id="ARBA00022490"/>
    </source>
</evidence>
<evidence type="ECO:0000313" key="8">
    <source>
        <dbReference type="EMBL" id="AEE52948.1"/>
    </source>
</evidence>
<dbReference type="KEGG" id="hhy:Halhy_5122"/>
<organism evidence="8 9">
    <name type="scientific">Haliscomenobacter hydrossis (strain ATCC 27775 / DSM 1100 / LMG 10767 / O)</name>
    <dbReference type="NCBI Taxonomy" id="760192"/>
    <lineage>
        <taxon>Bacteria</taxon>
        <taxon>Pseudomonadati</taxon>
        <taxon>Bacteroidota</taxon>
        <taxon>Saprospiria</taxon>
        <taxon>Saprospirales</taxon>
        <taxon>Haliscomenobacteraceae</taxon>
        <taxon>Haliscomenobacter</taxon>
    </lineage>
</organism>
<keyword evidence="3 5" id="KW-0378">Hydrolase</keyword>
<dbReference type="GO" id="GO:0009318">
    <property type="term" value="C:exodeoxyribonuclease VII complex"/>
    <property type="evidence" value="ECO:0007669"/>
    <property type="project" value="UniProtKB-UniRule"/>
</dbReference>
<proteinExistence type="inferred from homology"/>
<evidence type="ECO:0000256" key="4">
    <source>
        <dbReference type="ARBA" id="ARBA00022839"/>
    </source>
</evidence>
<dbReference type="Proteomes" id="UP000008461">
    <property type="component" value="Chromosome"/>
</dbReference>
<comment type="catalytic activity">
    <reaction evidence="5">
        <text>Exonucleolytic cleavage in either 5'- to 3'- or 3'- to 5'-direction to yield nucleoside 5'-phosphates.</text>
        <dbReference type="EC" id="3.1.11.6"/>
    </reaction>
</comment>
<dbReference type="eggNOG" id="COG1570">
    <property type="taxonomic scope" value="Bacteria"/>
</dbReference>
<reference evidence="8 9" key="1">
    <citation type="journal article" date="2011" name="Stand. Genomic Sci.">
        <title>Complete genome sequence of Haliscomenobacter hydrossis type strain (O).</title>
        <authorList>
            <consortium name="US DOE Joint Genome Institute (JGI-PGF)"/>
            <person name="Daligault H."/>
            <person name="Lapidus A."/>
            <person name="Zeytun A."/>
            <person name="Nolan M."/>
            <person name="Lucas S."/>
            <person name="Del Rio T.G."/>
            <person name="Tice H."/>
            <person name="Cheng J.F."/>
            <person name="Tapia R."/>
            <person name="Han C."/>
            <person name="Goodwin L."/>
            <person name="Pitluck S."/>
            <person name="Liolios K."/>
            <person name="Pagani I."/>
            <person name="Ivanova N."/>
            <person name="Huntemann M."/>
            <person name="Mavromatis K."/>
            <person name="Mikhailova N."/>
            <person name="Pati A."/>
            <person name="Chen A."/>
            <person name="Palaniappan K."/>
            <person name="Land M."/>
            <person name="Hauser L."/>
            <person name="Brambilla E.M."/>
            <person name="Rohde M."/>
            <person name="Verbarg S."/>
            <person name="Goker M."/>
            <person name="Bristow J."/>
            <person name="Eisen J.A."/>
            <person name="Markowitz V."/>
            <person name="Hugenholtz P."/>
            <person name="Kyrpides N.C."/>
            <person name="Klenk H.P."/>
            <person name="Woyke T."/>
        </authorList>
    </citation>
    <scope>NUCLEOTIDE SEQUENCE [LARGE SCALE GENOMIC DNA]</scope>
    <source>
        <strain evidence="9">ATCC 27775 / DSM 1100 / LMG 10767 / O</strain>
    </source>
</reference>
<evidence type="ECO:0000259" key="7">
    <source>
        <dbReference type="Pfam" id="PF13742"/>
    </source>
</evidence>
<dbReference type="GO" id="GO:0006308">
    <property type="term" value="P:DNA catabolic process"/>
    <property type="evidence" value="ECO:0007669"/>
    <property type="project" value="UniProtKB-UniRule"/>
</dbReference>
<feature type="domain" description="OB-fold nucleic acid binding" evidence="7">
    <location>
        <begin position="5"/>
        <end position="112"/>
    </location>
</feature>
<protein>
    <recommendedName>
        <fullName evidence="5">Exodeoxyribonuclease 7 large subunit</fullName>
        <ecNumber evidence="5">3.1.11.6</ecNumber>
    </recommendedName>
</protein>
<keyword evidence="1" id="KW-0963">Cytoplasm</keyword>
<evidence type="ECO:0000256" key="2">
    <source>
        <dbReference type="ARBA" id="ARBA00022722"/>
    </source>
</evidence>
<accession>F4L3H1</accession>
<keyword evidence="2 5" id="KW-0540">Nuclease</keyword>
<gene>
    <name evidence="8" type="ordered locus">Halhy_5122</name>
</gene>
<evidence type="ECO:0000259" key="6">
    <source>
        <dbReference type="Pfam" id="PF02601"/>
    </source>
</evidence>
<reference key="2">
    <citation type="submission" date="2011-04" db="EMBL/GenBank/DDBJ databases">
        <title>Complete sequence of chromosome of Haliscomenobacter hydrossis DSM 1100.</title>
        <authorList>
            <consortium name="US DOE Joint Genome Institute (JGI-PGF)"/>
            <person name="Lucas S."/>
            <person name="Han J."/>
            <person name="Lapidus A."/>
            <person name="Bruce D."/>
            <person name="Goodwin L."/>
            <person name="Pitluck S."/>
            <person name="Peters L."/>
            <person name="Kyrpides N."/>
            <person name="Mavromatis K."/>
            <person name="Ivanova N."/>
            <person name="Ovchinnikova G."/>
            <person name="Pagani I."/>
            <person name="Daligault H."/>
            <person name="Detter J.C."/>
            <person name="Han C."/>
            <person name="Land M."/>
            <person name="Hauser L."/>
            <person name="Markowitz V."/>
            <person name="Cheng J.-F."/>
            <person name="Hugenholtz P."/>
            <person name="Woyke T."/>
            <person name="Wu D."/>
            <person name="Verbarg S."/>
            <person name="Frueling A."/>
            <person name="Brambilla E."/>
            <person name="Klenk H.-P."/>
            <person name="Eisen J.A."/>
        </authorList>
    </citation>
    <scope>NUCLEOTIDE SEQUENCE</scope>
    <source>
        <strain>DSM 1100</strain>
    </source>
</reference>
<dbReference type="Pfam" id="PF02601">
    <property type="entry name" value="Exonuc_VII_L"/>
    <property type="match status" value="1"/>
</dbReference>
<dbReference type="PANTHER" id="PTHR30008">
    <property type="entry name" value="EXODEOXYRIBONUCLEASE 7 LARGE SUBUNIT"/>
    <property type="match status" value="1"/>
</dbReference>
<comment type="subcellular location">
    <subcellularLocation>
        <location evidence="5">Cytoplasm</location>
    </subcellularLocation>
</comment>
<dbReference type="GO" id="GO:0005737">
    <property type="term" value="C:cytoplasm"/>
    <property type="evidence" value="ECO:0007669"/>
    <property type="project" value="UniProtKB-SubCell"/>
</dbReference>
<dbReference type="AlphaFoldDB" id="F4L3H1"/>
<dbReference type="EC" id="3.1.11.6" evidence="5"/>
<dbReference type="CDD" id="cd04489">
    <property type="entry name" value="ExoVII_LU_OBF"/>
    <property type="match status" value="1"/>
</dbReference>
<evidence type="ECO:0000313" key="9">
    <source>
        <dbReference type="Proteomes" id="UP000008461"/>
    </source>
</evidence>
<evidence type="ECO:0000256" key="3">
    <source>
        <dbReference type="ARBA" id="ARBA00022801"/>
    </source>
</evidence>
<dbReference type="InterPro" id="IPR025824">
    <property type="entry name" value="OB-fold_nuc-bd_dom"/>
</dbReference>
<dbReference type="EMBL" id="CP002691">
    <property type="protein sequence ID" value="AEE52948.1"/>
    <property type="molecule type" value="Genomic_DNA"/>
</dbReference>
<dbReference type="Pfam" id="PF13742">
    <property type="entry name" value="tRNA_anti_2"/>
    <property type="match status" value="1"/>
</dbReference>
<dbReference type="STRING" id="760192.Halhy_5122"/>
<sequence>MTTISLFDLQTFLRQVVALNFPEALWVRCEIAQLSKSRGHVYLDLVEKAETENEPIAQASAAIWQSTLKRLQSKLGATNLNPLLQAGVEVLLRVKVEYHERYGLKLVVEDIDPSYTLGKLEQRRRQLYEQLVAQGLMGKNAQIPLRPVLQRIAIISSATAAGYQDFLQHLGENAYGYAFKTTFFAAAVQGAQVEVEVLKQLRAVQRQATRFDAVALIRGGGAKLDLAGFDSLALCQAIADFPLPVFTGIGHDVDETLVDLVAHSALKTPTAVADFLIQHNLHFESQLAELSQYLRYVTAESIHVALLQLAASVQALQTAPVQLLDRQKDYLQRFAAELPLALRYQQREQWQRLEQMEQICQLLSIEGTLQRGFSLTLKAGKPIASAQQARQGDVLDIQLKDGTLRSKVE</sequence>
<keyword evidence="9" id="KW-1185">Reference proteome</keyword>
<dbReference type="InterPro" id="IPR003753">
    <property type="entry name" value="Exonuc_VII_L"/>
</dbReference>